<sequence length="54" mass="6385">MEEIKIKCSACGKVHMELDVKATTKYKFRCKRCKHWNTGYITIMNMEDDNGKKQ</sequence>
<reference evidence="2" key="1">
    <citation type="submission" date="2009-09" db="EMBL/GenBank/DDBJ databases">
        <title>The complete chromosome of Sebaldella termitidis ATCC 33386.</title>
        <authorList>
            <consortium name="US DOE Joint Genome Institute (JGI-PGF)"/>
            <person name="Lucas S."/>
            <person name="Copeland A."/>
            <person name="Lapidus A."/>
            <person name="Glavina del Rio T."/>
            <person name="Dalin E."/>
            <person name="Tice H."/>
            <person name="Bruce D."/>
            <person name="Goodwin L."/>
            <person name="Pitluck S."/>
            <person name="Kyrpides N."/>
            <person name="Mavromatis K."/>
            <person name="Ivanova N."/>
            <person name="Mikhailova N."/>
            <person name="Sims D."/>
            <person name="Meincke L."/>
            <person name="Brettin T."/>
            <person name="Detter J.C."/>
            <person name="Han C."/>
            <person name="Larimer F."/>
            <person name="Land M."/>
            <person name="Hauser L."/>
            <person name="Markowitz V."/>
            <person name="Cheng J.F."/>
            <person name="Hugenholtz P."/>
            <person name="Woyke T."/>
            <person name="Wu D."/>
            <person name="Eisen J.A."/>
        </authorList>
    </citation>
    <scope>NUCLEOTIDE SEQUENCE [LARGE SCALE GENOMIC DNA]</scope>
    <source>
        <strain evidence="2">ATCC 33386 / NCTC 11300</strain>
    </source>
</reference>
<dbReference type="EMBL" id="CP001739">
    <property type="protein sequence ID" value="ACZ08284.1"/>
    <property type="molecule type" value="Genomic_DNA"/>
</dbReference>
<reference evidence="1 2" key="2">
    <citation type="journal article" date="2010" name="Stand. Genomic Sci.">
        <title>Complete genome sequence of Sebaldella termitidis type strain (NCTC 11300).</title>
        <authorList>
            <person name="Harmon-Smith M."/>
            <person name="Celia L."/>
            <person name="Chertkov O."/>
            <person name="Lapidus A."/>
            <person name="Copeland A."/>
            <person name="Glavina Del Rio T."/>
            <person name="Nolan M."/>
            <person name="Lucas S."/>
            <person name="Tice H."/>
            <person name="Cheng J.F."/>
            <person name="Han C."/>
            <person name="Detter J.C."/>
            <person name="Bruce D."/>
            <person name="Goodwin L."/>
            <person name="Pitluck S."/>
            <person name="Pati A."/>
            <person name="Liolios K."/>
            <person name="Ivanova N."/>
            <person name="Mavromatis K."/>
            <person name="Mikhailova N."/>
            <person name="Chen A."/>
            <person name="Palaniappan K."/>
            <person name="Land M."/>
            <person name="Hauser L."/>
            <person name="Chang Y.J."/>
            <person name="Jeffries C.D."/>
            <person name="Brettin T."/>
            <person name="Goker M."/>
            <person name="Beck B."/>
            <person name="Bristow J."/>
            <person name="Eisen J.A."/>
            <person name="Markowitz V."/>
            <person name="Hugenholtz P."/>
            <person name="Kyrpides N.C."/>
            <person name="Klenk H.P."/>
            <person name="Chen F."/>
        </authorList>
    </citation>
    <scope>NUCLEOTIDE SEQUENCE [LARGE SCALE GENOMIC DNA]</scope>
    <source>
        <strain evidence="2">ATCC 33386 / NCTC 11300</strain>
    </source>
</reference>
<dbReference type="RefSeq" id="WP_012860880.1">
    <property type="nucleotide sequence ID" value="NC_013517.1"/>
</dbReference>
<dbReference type="KEGG" id="str:Sterm_1422"/>
<keyword evidence="2" id="KW-1185">Reference proteome</keyword>
<organism evidence="1 2">
    <name type="scientific">Sebaldella termitidis (strain ATCC 33386 / NCTC 11300)</name>
    <dbReference type="NCBI Taxonomy" id="526218"/>
    <lineage>
        <taxon>Bacteria</taxon>
        <taxon>Fusobacteriati</taxon>
        <taxon>Fusobacteriota</taxon>
        <taxon>Fusobacteriia</taxon>
        <taxon>Fusobacteriales</taxon>
        <taxon>Leptotrichiaceae</taxon>
        <taxon>Sebaldella</taxon>
    </lineage>
</organism>
<dbReference type="Proteomes" id="UP000000845">
    <property type="component" value="Chromosome"/>
</dbReference>
<name>D1AHQ0_SEBTE</name>
<dbReference type="AlphaFoldDB" id="D1AHQ0"/>
<evidence type="ECO:0000313" key="2">
    <source>
        <dbReference type="Proteomes" id="UP000000845"/>
    </source>
</evidence>
<protein>
    <submittedName>
        <fullName evidence="1">Uncharacterized protein</fullName>
    </submittedName>
</protein>
<accession>D1AHQ0</accession>
<proteinExistence type="predicted"/>
<gene>
    <name evidence="1" type="ordered locus">Sterm_1422</name>
</gene>
<evidence type="ECO:0000313" key="1">
    <source>
        <dbReference type="EMBL" id="ACZ08284.1"/>
    </source>
</evidence>
<dbReference type="HOGENOM" id="CLU_3047882_0_0_0"/>